<dbReference type="Proteomes" id="UP000307440">
    <property type="component" value="Unassembled WGS sequence"/>
</dbReference>
<feature type="transmembrane region" description="Helical" evidence="10">
    <location>
        <begin position="78"/>
        <end position="103"/>
    </location>
</feature>
<dbReference type="InterPro" id="IPR044712">
    <property type="entry name" value="SLC25A32-like"/>
</dbReference>
<dbReference type="Pfam" id="PF00153">
    <property type="entry name" value="Mito_carr"/>
    <property type="match status" value="1"/>
</dbReference>
<dbReference type="SUPFAM" id="SSF103506">
    <property type="entry name" value="Mitochondrial carrier"/>
    <property type="match status" value="1"/>
</dbReference>
<keyword evidence="6 10" id="KW-1133">Transmembrane helix</keyword>
<feature type="repeat" description="Solcar" evidence="8">
    <location>
        <begin position="207"/>
        <end position="318"/>
    </location>
</feature>
<dbReference type="OrthoDB" id="21292at2759"/>
<dbReference type="InterPro" id="IPR023395">
    <property type="entry name" value="MCP_dom_sf"/>
</dbReference>
<evidence type="ECO:0000256" key="3">
    <source>
        <dbReference type="ARBA" id="ARBA00022448"/>
    </source>
</evidence>
<comment type="subcellular location">
    <subcellularLocation>
        <location evidence="1">Membrane</location>
        <topology evidence="1">Multi-pass membrane protein</topology>
    </subcellularLocation>
</comment>
<accession>A0A5C3L0T4</accession>
<feature type="transmembrane region" description="Helical" evidence="10">
    <location>
        <begin position="173"/>
        <end position="196"/>
    </location>
</feature>
<evidence type="ECO:0000256" key="4">
    <source>
        <dbReference type="ARBA" id="ARBA00022692"/>
    </source>
</evidence>
<feature type="transmembrane region" description="Helical" evidence="10">
    <location>
        <begin position="12"/>
        <end position="33"/>
    </location>
</feature>
<reference evidence="11 12" key="1">
    <citation type="journal article" date="2019" name="Nat. Ecol. Evol.">
        <title>Megaphylogeny resolves global patterns of mushroom evolution.</title>
        <authorList>
            <person name="Varga T."/>
            <person name="Krizsan K."/>
            <person name="Foldi C."/>
            <person name="Dima B."/>
            <person name="Sanchez-Garcia M."/>
            <person name="Sanchez-Ramirez S."/>
            <person name="Szollosi G.J."/>
            <person name="Szarkandi J.G."/>
            <person name="Papp V."/>
            <person name="Albert L."/>
            <person name="Andreopoulos W."/>
            <person name="Angelini C."/>
            <person name="Antonin V."/>
            <person name="Barry K.W."/>
            <person name="Bougher N.L."/>
            <person name="Buchanan P."/>
            <person name="Buyck B."/>
            <person name="Bense V."/>
            <person name="Catcheside P."/>
            <person name="Chovatia M."/>
            <person name="Cooper J."/>
            <person name="Damon W."/>
            <person name="Desjardin D."/>
            <person name="Finy P."/>
            <person name="Geml J."/>
            <person name="Haridas S."/>
            <person name="Hughes K."/>
            <person name="Justo A."/>
            <person name="Karasinski D."/>
            <person name="Kautmanova I."/>
            <person name="Kiss B."/>
            <person name="Kocsube S."/>
            <person name="Kotiranta H."/>
            <person name="LaButti K.M."/>
            <person name="Lechner B.E."/>
            <person name="Liimatainen K."/>
            <person name="Lipzen A."/>
            <person name="Lukacs Z."/>
            <person name="Mihaltcheva S."/>
            <person name="Morgado L.N."/>
            <person name="Niskanen T."/>
            <person name="Noordeloos M.E."/>
            <person name="Ohm R.A."/>
            <person name="Ortiz-Santana B."/>
            <person name="Ovrebo C."/>
            <person name="Racz N."/>
            <person name="Riley R."/>
            <person name="Savchenko A."/>
            <person name="Shiryaev A."/>
            <person name="Soop K."/>
            <person name="Spirin V."/>
            <person name="Szebenyi C."/>
            <person name="Tomsovsky M."/>
            <person name="Tulloss R.E."/>
            <person name="Uehling J."/>
            <person name="Grigoriev I.V."/>
            <person name="Vagvolgyi C."/>
            <person name="Papp T."/>
            <person name="Martin F.M."/>
            <person name="Miettinen O."/>
            <person name="Hibbett D.S."/>
            <person name="Nagy L.G."/>
        </authorList>
    </citation>
    <scope>NUCLEOTIDE SEQUENCE [LARGE SCALE GENOMIC DNA]</scope>
    <source>
        <strain evidence="11 12">CBS 121175</strain>
    </source>
</reference>
<dbReference type="InterPro" id="IPR018108">
    <property type="entry name" value="MCP_transmembrane"/>
</dbReference>
<gene>
    <name evidence="11" type="ORF">FA15DRAFT_668212</name>
</gene>
<organism evidence="11 12">
    <name type="scientific">Coprinopsis marcescibilis</name>
    <name type="common">Agaric fungus</name>
    <name type="synonym">Psathyrella marcescibilis</name>
    <dbReference type="NCBI Taxonomy" id="230819"/>
    <lineage>
        <taxon>Eukaryota</taxon>
        <taxon>Fungi</taxon>
        <taxon>Dikarya</taxon>
        <taxon>Basidiomycota</taxon>
        <taxon>Agaricomycotina</taxon>
        <taxon>Agaricomycetes</taxon>
        <taxon>Agaricomycetidae</taxon>
        <taxon>Agaricales</taxon>
        <taxon>Agaricineae</taxon>
        <taxon>Psathyrellaceae</taxon>
        <taxon>Coprinopsis</taxon>
    </lineage>
</organism>
<feature type="repeat" description="Solcar" evidence="8">
    <location>
        <begin position="5"/>
        <end position="109"/>
    </location>
</feature>
<dbReference type="Gene3D" id="1.50.40.10">
    <property type="entry name" value="Mitochondrial carrier domain"/>
    <property type="match status" value="2"/>
</dbReference>
<dbReference type="EMBL" id="ML210183">
    <property type="protein sequence ID" value="TFK25693.1"/>
    <property type="molecule type" value="Genomic_DNA"/>
</dbReference>
<evidence type="ECO:0000256" key="5">
    <source>
        <dbReference type="ARBA" id="ARBA00022737"/>
    </source>
</evidence>
<evidence type="ECO:0000256" key="7">
    <source>
        <dbReference type="ARBA" id="ARBA00023136"/>
    </source>
</evidence>
<evidence type="ECO:0000256" key="2">
    <source>
        <dbReference type="ARBA" id="ARBA00006375"/>
    </source>
</evidence>
<sequence length="318" mass="35078">MAALSPIEVIYVLIALAGVLAILAPLNGVLVRFRVNYSGRKSLQLHELDSNGTAAPRPSPIVKTYYDMFRRVDRLEGVAGLFKGSMPTVIQILGVTILVALFVDPRKSRWLKARAPIAEILISLLYTSIMLIATLPIRVISNRAIITPMKLGYLNPGHALRVLLTATELKRPWTIYFTPGLLAAEALHSMTIVFILGPLRRGLLPQFSKACASFDGVSAGNIALYTVSTLFITAIITPLEVIATRLSVQRNGVDAEYSSIQQNVDGPGREEVVGLRDKGDPYLGFADCAKRIIHEEGVMTLYRGWWLTFLWNWGTTFI</sequence>
<dbReference type="PROSITE" id="PS50920">
    <property type="entry name" value="SOLCAR"/>
    <property type="match status" value="2"/>
</dbReference>
<evidence type="ECO:0000313" key="12">
    <source>
        <dbReference type="Proteomes" id="UP000307440"/>
    </source>
</evidence>
<protein>
    <submittedName>
        <fullName evidence="11">Mitochondrial carrier</fullName>
    </submittedName>
</protein>
<feature type="transmembrane region" description="Helical" evidence="10">
    <location>
        <begin position="115"/>
        <end position="140"/>
    </location>
</feature>
<proteinExistence type="inferred from homology"/>
<evidence type="ECO:0000256" key="1">
    <source>
        <dbReference type="ARBA" id="ARBA00004141"/>
    </source>
</evidence>
<comment type="similarity">
    <text evidence="2 9">Belongs to the mitochondrial carrier (TC 2.A.29) family.</text>
</comment>
<dbReference type="PANTHER" id="PTHR45683">
    <property type="entry name" value="MITOCHONDRIAL NICOTINAMIDE ADENINE DINUCLEOTIDE TRANSPORTER 1-RELATED-RELATED"/>
    <property type="match status" value="1"/>
</dbReference>
<keyword evidence="12" id="KW-1185">Reference proteome</keyword>
<evidence type="ECO:0000256" key="10">
    <source>
        <dbReference type="SAM" id="Phobius"/>
    </source>
</evidence>
<evidence type="ECO:0000256" key="9">
    <source>
        <dbReference type="RuleBase" id="RU000488"/>
    </source>
</evidence>
<evidence type="ECO:0000256" key="6">
    <source>
        <dbReference type="ARBA" id="ARBA00022989"/>
    </source>
</evidence>
<feature type="transmembrane region" description="Helical" evidence="10">
    <location>
        <begin position="222"/>
        <end position="242"/>
    </location>
</feature>
<keyword evidence="5" id="KW-0677">Repeat</keyword>
<dbReference type="GO" id="GO:0006862">
    <property type="term" value="P:nucleotide transport"/>
    <property type="evidence" value="ECO:0007669"/>
    <property type="project" value="InterPro"/>
</dbReference>
<evidence type="ECO:0000256" key="8">
    <source>
        <dbReference type="PROSITE-ProRule" id="PRU00282"/>
    </source>
</evidence>
<evidence type="ECO:0000313" key="11">
    <source>
        <dbReference type="EMBL" id="TFK25693.1"/>
    </source>
</evidence>
<keyword evidence="3 9" id="KW-0813">Transport</keyword>
<name>A0A5C3L0T4_COPMA</name>
<dbReference type="STRING" id="230819.A0A5C3L0T4"/>
<dbReference type="GO" id="GO:0016020">
    <property type="term" value="C:membrane"/>
    <property type="evidence" value="ECO:0007669"/>
    <property type="project" value="UniProtKB-SubCell"/>
</dbReference>
<keyword evidence="7 8" id="KW-0472">Membrane</keyword>
<keyword evidence="4 8" id="KW-0812">Transmembrane</keyword>
<dbReference type="AlphaFoldDB" id="A0A5C3L0T4"/>
<dbReference type="GO" id="GO:0055085">
    <property type="term" value="P:transmembrane transport"/>
    <property type="evidence" value="ECO:0007669"/>
    <property type="project" value="InterPro"/>
</dbReference>